<protein>
    <submittedName>
        <fullName evidence="2">Uncharacterized protein</fullName>
    </submittedName>
</protein>
<dbReference type="Proteomes" id="UP000887578">
    <property type="component" value="Unplaced"/>
</dbReference>
<accession>A0A914P8M9</accession>
<keyword evidence="1" id="KW-1185">Reference proteome</keyword>
<organism evidence="1 2">
    <name type="scientific">Panagrolaimus davidi</name>
    <dbReference type="NCBI Taxonomy" id="227884"/>
    <lineage>
        <taxon>Eukaryota</taxon>
        <taxon>Metazoa</taxon>
        <taxon>Ecdysozoa</taxon>
        <taxon>Nematoda</taxon>
        <taxon>Chromadorea</taxon>
        <taxon>Rhabditida</taxon>
        <taxon>Tylenchina</taxon>
        <taxon>Panagrolaimomorpha</taxon>
        <taxon>Panagrolaimoidea</taxon>
        <taxon>Panagrolaimidae</taxon>
        <taxon>Panagrolaimus</taxon>
    </lineage>
</organism>
<sequence>MNPLNDAKALCENVEFLTFNIRKKVCYQGYCKIYLNENLQQLVVLPSVEGTTAISAALNWNFVLEENILFVESPSDVLNFVLIFEDPVKSRKVFNIVTENTFINVLSQQRVFKQKFFMPFMDELNNPKETEILTKFLGFCSDVKKRSYLDMMIKKRSAAVDMVQQITYMDSRKPVASSSSINNNKSQQVTFLAKNPSITSPSTFMHRKRHYPHSIENDYSVERDDEDSNEPIILQVIPKKSKPTAPPIPETYQTYDFKLIELKIKDVTKQKLYIFSDDDKKKCHTYVKRDSDELFNCHDCRFRKKYVSTAVLKTNSHGKDYVEVKPNGHPCPPRDYIPGRHAKRIIIKKPEYEVLDAYLKNSKRQRLIIFDADDRELCYEYFPHRNAFQCAGCVKLRKDTRAQIYHNGTEKEYVELYTTDHICELRPYNPDKYSKAQKVLKKPDYEIQTVIKNGKERKRLIVFDPDDRQYRLNMCYDLLLVLIVKNVYHSHTPLLQF</sequence>
<dbReference type="AlphaFoldDB" id="A0A914P8M9"/>
<evidence type="ECO:0000313" key="2">
    <source>
        <dbReference type="WBParaSite" id="PDA_v2.g14395.t1"/>
    </source>
</evidence>
<proteinExistence type="predicted"/>
<dbReference type="WBParaSite" id="PDA_v2.g14395.t1">
    <property type="protein sequence ID" value="PDA_v2.g14395.t1"/>
    <property type="gene ID" value="PDA_v2.g14395"/>
</dbReference>
<reference evidence="2" key="1">
    <citation type="submission" date="2022-11" db="UniProtKB">
        <authorList>
            <consortium name="WormBaseParasite"/>
        </authorList>
    </citation>
    <scope>IDENTIFICATION</scope>
</reference>
<name>A0A914P8M9_9BILA</name>
<evidence type="ECO:0000313" key="1">
    <source>
        <dbReference type="Proteomes" id="UP000887578"/>
    </source>
</evidence>